<accession>A0A0K3CQ65</accession>
<feature type="compositionally biased region" description="Low complexity" evidence="1">
    <location>
        <begin position="421"/>
        <end position="433"/>
    </location>
</feature>
<sequence length="1298" mass="143129">MNALTITTYNLNRSEENLLRLLTNPNSASTDIFLIQETPRDLPAIPSLWRLIIPPPTTLADGEPAPTRNILLLSTRLGPAVATQVAVDSGDVVAINVELSTGETIRVVSMYNPCNNRGKEVRYLPYNHSVAAVLPPLLASTPASSLVVVAGNFNLWHPEWNESVSKPDEAAEEAVRTFSRFNLMHLLAPNTITYHPHNTEHPKKPLDLVLGSLRAEERVVSCGLADNLESGSDHRPIRLILAVETISYTPPSRRAFRRTDPDILERTFLDAVSRLPTLPYPPQRRLPDLEAGRSVAWWDGELAEASKSARRAANRAFWLRGIAGWEAEGREAWSENKRRRNEVKELMRRKKESWEEAEMANVTEATLWSTVKQRISKSDTANATTLPLRKEDGTYATSAADKLALLQPLLLPTVSPIAPNTPAEAQQPAARPQTRPPPGRNLDIPKPLRSEPQPAKGGFERRVSGVQVSPEFIPTTTTMPWPGLHECKVTSVIMQARPFAACGPDDVPNHALQLLLPHLLPHLVPLYHASLALGHLPHSWHDASCVVLRKPKKPDYRDPKAYRLITFERCIAKGLERVVAARLSHLAESYAMLSCSHFGGRRRRSAEDAVVCVFDEIKGQWRNGNAVIGLALNVLKAFPSVQTERLVTNLKARGLADSACRWIRSFLSNCTCTLQLEGVVSETIDWTSGLPQGSPLSPIFSSRTTRRCSTPVRPTRLEEAVNAMNNLVPNLEAWSDSHSSAFEPTKTEATIFLPSARPIPAKPPQIILRGHRIEFTPHHAAHPLEGRAQAETCPSTRGRLCRPAAVVGGSSVLDRAVFRLGLRALSAVPSHTLHNRISRARRSPATRHHSPLDRALDFQLLSNALVEPIHPDPIPPWSPNPAPPVTLARGKETGTYEHCQLIKSLPAGSLFVYSDGSMGESGFVGASMAGRQWDGKSKVVLSKGEEVEVEGWETRSKGLGQHQTVYAGELEGIRMALHAVLQTADRPPHILLSVDNTSALTHLTDPAPTSGQHLRLAIRGTFEKLKRTCVSTTIILSWSPGHVGVAGNEVADLAAKDAVRLMESAAREREKRKERKTHLKGRLVFVPEMAELSDESEDEGSEWEEDERGGRSASHLAKSSRLTQLSDDRSPGSRSDTQLPASISALWTAHKQATRARWDDEWRRSPVGCQLFAASQLASRSARYYDGLSRRQATLLCQLRTGACALNAYRAKFDPARDPLCPCGEEETQEHLLLACPLYNNARHSLLKHLRLRKPPTAGALLGNLIFRNSLLDFLNHTGRFPRLATAQETATSGKVQT</sequence>
<dbReference type="Gene3D" id="3.30.420.10">
    <property type="entry name" value="Ribonuclease H-like superfamily/Ribonuclease H"/>
    <property type="match status" value="1"/>
</dbReference>
<evidence type="ECO:0000313" key="4">
    <source>
        <dbReference type="Proteomes" id="UP000199069"/>
    </source>
</evidence>
<name>A0A0K3CQ65_RHOTO</name>
<feature type="region of interest" description="Disordered" evidence="1">
    <location>
        <begin position="1090"/>
        <end position="1139"/>
    </location>
</feature>
<dbReference type="InterPro" id="IPR005135">
    <property type="entry name" value="Endo/exonuclease/phosphatase"/>
</dbReference>
<dbReference type="CDD" id="cd09276">
    <property type="entry name" value="Rnase_HI_RT_non_LTR"/>
    <property type="match status" value="1"/>
</dbReference>
<dbReference type="Pfam" id="PF00078">
    <property type="entry name" value="RVT_1"/>
    <property type="match status" value="1"/>
</dbReference>
<dbReference type="InterPro" id="IPR036397">
    <property type="entry name" value="RNaseH_sf"/>
</dbReference>
<dbReference type="Proteomes" id="UP000199069">
    <property type="component" value="Unassembled WGS sequence"/>
</dbReference>
<gene>
    <name evidence="3" type="primary">FGENESH: predicted gene_16.30</name>
    <name evidence="3" type="ORF">BN2166_0070040</name>
</gene>
<reference evidence="3 4" key="1">
    <citation type="submission" date="2015-07" db="EMBL/GenBank/DDBJ databases">
        <authorList>
            <person name="Cajimat M.N.B."/>
            <person name="Milazzo M.L."/>
            <person name="Fulhorst C.F."/>
        </authorList>
    </citation>
    <scope>NUCLEOTIDE SEQUENCE [LARGE SCALE GENOMIC DNA]</scope>
    <source>
        <strain evidence="3">Single colony</strain>
    </source>
</reference>
<organism evidence="3 4">
    <name type="scientific">Rhodotorula toruloides</name>
    <name type="common">Yeast</name>
    <name type="synonym">Rhodosporidium toruloides</name>
    <dbReference type="NCBI Taxonomy" id="5286"/>
    <lineage>
        <taxon>Eukaryota</taxon>
        <taxon>Fungi</taxon>
        <taxon>Dikarya</taxon>
        <taxon>Basidiomycota</taxon>
        <taxon>Pucciniomycotina</taxon>
        <taxon>Microbotryomycetes</taxon>
        <taxon>Sporidiobolales</taxon>
        <taxon>Sporidiobolaceae</taxon>
        <taxon>Rhodotorula</taxon>
    </lineage>
</organism>
<dbReference type="OMA" id="TFERCIA"/>
<dbReference type="GO" id="GO:0003676">
    <property type="term" value="F:nucleic acid binding"/>
    <property type="evidence" value="ECO:0007669"/>
    <property type="project" value="InterPro"/>
</dbReference>
<dbReference type="InterPro" id="IPR002156">
    <property type="entry name" value="RNaseH_domain"/>
</dbReference>
<feature type="compositionally biased region" description="Acidic residues" evidence="1">
    <location>
        <begin position="1091"/>
        <end position="1107"/>
    </location>
</feature>
<feature type="domain" description="RNase H type-1" evidence="2">
    <location>
        <begin position="906"/>
        <end position="1060"/>
    </location>
</feature>
<keyword evidence="4" id="KW-1185">Reference proteome</keyword>
<protein>
    <submittedName>
        <fullName evidence="3">BY PROTMAP: gi|342320283|gb|EGU12224.1| Pol-like protein [Rhodotorula glutinis ATCC 204091]</fullName>
    </submittedName>
</protein>
<dbReference type="Pfam" id="PF14529">
    <property type="entry name" value="Exo_endo_phos_2"/>
    <property type="match status" value="1"/>
</dbReference>
<evidence type="ECO:0000259" key="2">
    <source>
        <dbReference type="PROSITE" id="PS50879"/>
    </source>
</evidence>
<feature type="region of interest" description="Disordered" evidence="1">
    <location>
        <begin position="417"/>
        <end position="464"/>
    </location>
</feature>
<dbReference type="PANTHER" id="PTHR33481">
    <property type="entry name" value="REVERSE TRANSCRIPTASE"/>
    <property type="match status" value="1"/>
</dbReference>
<dbReference type="SUPFAM" id="SSF56219">
    <property type="entry name" value="DNase I-like"/>
    <property type="match status" value="1"/>
</dbReference>
<dbReference type="GO" id="GO:0004523">
    <property type="term" value="F:RNA-DNA hybrid ribonuclease activity"/>
    <property type="evidence" value="ECO:0007669"/>
    <property type="project" value="InterPro"/>
</dbReference>
<dbReference type="PANTHER" id="PTHR33481:SF1">
    <property type="entry name" value="ENDONUCLEASE_EXONUCLEASE_PHOSPHATASE DOMAIN-CONTAINING PROTEIN-RELATED"/>
    <property type="match status" value="1"/>
</dbReference>
<proteinExistence type="predicted"/>
<dbReference type="InterPro" id="IPR000477">
    <property type="entry name" value="RT_dom"/>
</dbReference>
<evidence type="ECO:0000256" key="1">
    <source>
        <dbReference type="SAM" id="MobiDB-lite"/>
    </source>
</evidence>
<dbReference type="PROSITE" id="PS50879">
    <property type="entry name" value="RNASE_H_1"/>
    <property type="match status" value="1"/>
</dbReference>
<dbReference type="STRING" id="5286.A0A0K3CQ65"/>
<dbReference type="InterPro" id="IPR036691">
    <property type="entry name" value="Endo/exonu/phosph_ase_sf"/>
</dbReference>
<dbReference type="InterPro" id="IPR012337">
    <property type="entry name" value="RNaseH-like_sf"/>
</dbReference>
<dbReference type="EMBL" id="CWKI01000016">
    <property type="protein sequence ID" value="CTR11143.1"/>
    <property type="molecule type" value="Genomic_DNA"/>
</dbReference>
<dbReference type="SUPFAM" id="SSF53098">
    <property type="entry name" value="Ribonuclease H-like"/>
    <property type="match status" value="1"/>
</dbReference>
<evidence type="ECO:0000313" key="3">
    <source>
        <dbReference type="EMBL" id="CTR11143.1"/>
    </source>
</evidence>
<dbReference type="Gene3D" id="3.60.10.10">
    <property type="entry name" value="Endonuclease/exonuclease/phosphatase"/>
    <property type="match status" value="1"/>
</dbReference>